<dbReference type="CDD" id="cd01949">
    <property type="entry name" value="GGDEF"/>
    <property type="match status" value="1"/>
</dbReference>
<dbReference type="Gene3D" id="3.20.20.450">
    <property type="entry name" value="EAL domain"/>
    <property type="match status" value="1"/>
</dbReference>
<dbReference type="CDD" id="cd00130">
    <property type="entry name" value="PAS"/>
    <property type="match status" value="2"/>
</dbReference>
<feature type="transmembrane region" description="Helical" evidence="1">
    <location>
        <begin position="20"/>
        <end position="41"/>
    </location>
</feature>
<evidence type="ECO:0000259" key="3">
    <source>
        <dbReference type="PROSITE" id="PS50883"/>
    </source>
</evidence>
<dbReference type="InterPro" id="IPR029787">
    <property type="entry name" value="Nucleotide_cyclase"/>
</dbReference>
<dbReference type="InterPro" id="IPR000160">
    <property type="entry name" value="GGDEF_dom"/>
</dbReference>
<organism evidence="5 6">
    <name type="scientific">Pelomonas caseinilytica</name>
    <dbReference type="NCBI Taxonomy" id="2906763"/>
    <lineage>
        <taxon>Bacteria</taxon>
        <taxon>Pseudomonadati</taxon>
        <taxon>Pseudomonadota</taxon>
        <taxon>Betaproteobacteria</taxon>
        <taxon>Burkholderiales</taxon>
        <taxon>Sphaerotilaceae</taxon>
        <taxon>Roseateles</taxon>
    </lineage>
</organism>
<dbReference type="InterPro" id="IPR001633">
    <property type="entry name" value="EAL_dom"/>
</dbReference>
<proteinExistence type="predicted"/>
<evidence type="ECO:0000259" key="4">
    <source>
        <dbReference type="PROSITE" id="PS50887"/>
    </source>
</evidence>
<dbReference type="Pfam" id="PF08448">
    <property type="entry name" value="PAS_4"/>
    <property type="match status" value="2"/>
</dbReference>
<evidence type="ECO:0000256" key="1">
    <source>
        <dbReference type="SAM" id="Phobius"/>
    </source>
</evidence>
<dbReference type="PANTHER" id="PTHR44757">
    <property type="entry name" value="DIGUANYLATE CYCLASE DGCP"/>
    <property type="match status" value="1"/>
</dbReference>
<gene>
    <name evidence="5" type="ORF">LXT12_04130</name>
</gene>
<dbReference type="InterPro" id="IPR000014">
    <property type="entry name" value="PAS"/>
</dbReference>
<dbReference type="PANTHER" id="PTHR44757:SF2">
    <property type="entry name" value="BIOFILM ARCHITECTURE MAINTENANCE PROTEIN MBAA"/>
    <property type="match status" value="1"/>
</dbReference>
<feature type="transmembrane region" description="Helical" evidence="1">
    <location>
        <begin position="186"/>
        <end position="204"/>
    </location>
</feature>
<dbReference type="InterPro" id="IPR035919">
    <property type="entry name" value="EAL_sf"/>
</dbReference>
<evidence type="ECO:0000313" key="5">
    <source>
        <dbReference type="EMBL" id="MCE4536442.1"/>
    </source>
</evidence>
<dbReference type="SMART" id="SM00091">
    <property type="entry name" value="PAS"/>
    <property type="match status" value="2"/>
</dbReference>
<dbReference type="InterPro" id="IPR052155">
    <property type="entry name" value="Biofilm_reg_signaling"/>
</dbReference>
<keyword evidence="6" id="KW-1185">Reference proteome</keyword>
<evidence type="ECO:0000313" key="6">
    <source>
        <dbReference type="Proteomes" id="UP001201463"/>
    </source>
</evidence>
<feature type="domain" description="EAL" evidence="3">
    <location>
        <begin position="699"/>
        <end position="953"/>
    </location>
</feature>
<dbReference type="SUPFAM" id="SSF141868">
    <property type="entry name" value="EAL domain-like"/>
    <property type="match status" value="1"/>
</dbReference>
<dbReference type="EMBL" id="JAJTWT010000002">
    <property type="protein sequence ID" value="MCE4536442.1"/>
    <property type="molecule type" value="Genomic_DNA"/>
</dbReference>
<feature type="domain" description="GGDEF" evidence="4">
    <location>
        <begin position="557"/>
        <end position="690"/>
    </location>
</feature>
<evidence type="ECO:0000259" key="2">
    <source>
        <dbReference type="PROSITE" id="PS50112"/>
    </source>
</evidence>
<feature type="domain" description="PAS" evidence="2">
    <location>
        <begin position="406"/>
        <end position="461"/>
    </location>
</feature>
<dbReference type="Pfam" id="PF00990">
    <property type="entry name" value="GGDEF"/>
    <property type="match status" value="1"/>
</dbReference>
<dbReference type="PROSITE" id="PS50887">
    <property type="entry name" value="GGDEF"/>
    <property type="match status" value="1"/>
</dbReference>
<keyword evidence="1" id="KW-0812">Transmembrane</keyword>
<feature type="transmembrane region" description="Helical" evidence="1">
    <location>
        <begin position="53"/>
        <end position="76"/>
    </location>
</feature>
<dbReference type="InterPro" id="IPR035965">
    <property type="entry name" value="PAS-like_dom_sf"/>
</dbReference>
<feature type="transmembrane region" description="Helical" evidence="1">
    <location>
        <begin position="155"/>
        <end position="174"/>
    </location>
</feature>
<dbReference type="NCBIfam" id="TIGR00254">
    <property type="entry name" value="GGDEF"/>
    <property type="match status" value="1"/>
</dbReference>
<dbReference type="PROSITE" id="PS50883">
    <property type="entry name" value="EAL"/>
    <property type="match status" value="1"/>
</dbReference>
<sequence length="969" mass="103786">MPRRAVAAAIQEAEGDPQRLLRWGIALAMPLLFALALPASAPTGAPLPDLTTLSLLANAAFGVLGLAIFVIGWLGVGGERPLGATLLASLGLPMGLLSLCGFALRGALPTALHGNPAVWADWYWWLAHAVLPLALGGAVLVPRQAVATRALRRRMFQSSWGAALALVAGLALMPTAAEDVPVGPHAQPWLIIMLNVAAFALCLARRGRSVQGLALVAAAGLATLSELCTVCAHLQLAGPVYAVLALTVVLLTVHQGSFERPWRALLRSHREVVARKAAVQAALGSMPDAMLAVDRERRVSVINPACCRLLAVDAATMLGADPEPLMRPVWGEHADALFRDIDAVLAGREPPDDAERVVRVSVGGGDVMLEHRLAPAVDAKGGITGAVLLLRDVSEHWGLRERLEAADDHVRTLLDSSLDPVLLVNPAGIIVDLNPAVVRLTGRDRDSLLGRDSAEVFGDPDGVRIALRSALACGSVQSVARELARADGEHGEALCHIAPCSDARGEVKGAFVVIRSTAAADPAAGAASCDALTMLPNRRLFRDRLEEAIARSRRSGQSGAVLFLDLDDFKDVNDALGHGAGDELLKVVARRLCACLRGSDILARIGGDEFALLAEHLADPEDARMLAERLLAAVREPVQVAGAELAVTCSVGGSVFPFDLGGADALLRNADTAMFRAKEAGKNNSQFFSYDMSRSVRRRVEIRTHLRNAIRHDELSVVYQPRMVMEGNELAGAEALLRWNSAELGPVGPQEFIPVAEEAGLIVPIGEWVLREACAQAVRWRLASRRDVSVAVNISARQFRDTDIVKTVMDVLAETGLPSRLLELELTESVLMCDTARAVDTLQRLNAIGVRVALDDFGTGYSSLSYLKRFPLDCLKVDRSFVADITGEAHDEAIVRTIVALAHGLGMRVVAEGVETEEQLAMLRRLHCDEVQGYLLGRPAPPEHLLARLQDENAADHRRERQAWDAQPS</sequence>
<dbReference type="Pfam" id="PF00563">
    <property type="entry name" value="EAL"/>
    <property type="match status" value="1"/>
</dbReference>
<protein>
    <submittedName>
        <fullName evidence="5">EAL domain-containing protein</fullName>
    </submittedName>
</protein>
<dbReference type="NCBIfam" id="TIGR00229">
    <property type="entry name" value="sensory_box"/>
    <property type="match status" value="2"/>
</dbReference>
<feature type="transmembrane region" description="Helical" evidence="1">
    <location>
        <begin position="83"/>
        <end position="104"/>
    </location>
</feature>
<dbReference type="SMART" id="SM00267">
    <property type="entry name" value="GGDEF"/>
    <property type="match status" value="1"/>
</dbReference>
<accession>A0ABS8XBT1</accession>
<keyword evidence="1" id="KW-1133">Transmembrane helix</keyword>
<dbReference type="Gene3D" id="3.30.70.270">
    <property type="match status" value="1"/>
</dbReference>
<comment type="caution">
    <text evidence="5">The sequence shown here is derived from an EMBL/GenBank/DDBJ whole genome shotgun (WGS) entry which is preliminary data.</text>
</comment>
<dbReference type="SUPFAM" id="SSF55785">
    <property type="entry name" value="PYP-like sensor domain (PAS domain)"/>
    <property type="match status" value="2"/>
</dbReference>
<dbReference type="CDD" id="cd01948">
    <property type="entry name" value="EAL"/>
    <property type="match status" value="1"/>
</dbReference>
<dbReference type="SUPFAM" id="SSF55073">
    <property type="entry name" value="Nucleotide cyclase"/>
    <property type="match status" value="1"/>
</dbReference>
<dbReference type="InterPro" id="IPR013656">
    <property type="entry name" value="PAS_4"/>
</dbReference>
<feature type="transmembrane region" description="Helical" evidence="1">
    <location>
        <begin position="241"/>
        <end position="258"/>
    </location>
</feature>
<dbReference type="PROSITE" id="PS50112">
    <property type="entry name" value="PAS"/>
    <property type="match status" value="1"/>
</dbReference>
<name>A0ABS8XBT1_9BURK</name>
<dbReference type="Proteomes" id="UP001201463">
    <property type="component" value="Unassembled WGS sequence"/>
</dbReference>
<feature type="transmembrane region" description="Helical" evidence="1">
    <location>
        <begin position="124"/>
        <end position="143"/>
    </location>
</feature>
<dbReference type="RefSeq" id="WP_233389771.1">
    <property type="nucleotide sequence ID" value="NZ_JAJTWT010000002.1"/>
</dbReference>
<dbReference type="SMART" id="SM00052">
    <property type="entry name" value="EAL"/>
    <property type="match status" value="1"/>
</dbReference>
<keyword evidence="1" id="KW-0472">Membrane</keyword>
<reference evidence="5 6" key="1">
    <citation type="submission" date="2021-12" db="EMBL/GenBank/DDBJ databases">
        <title>Genome seq of p7.</title>
        <authorList>
            <person name="Seo T."/>
        </authorList>
    </citation>
    <scope>NUCLEOTIDE SEQUENCE [LARGE SCALE GENOMIC DNA]</scope>
    <source>
        <strain evidence="5 6">P7</strain>
    </source>
</reference>
<dbReference type="InterPro" id="IPR043128">
    <property type="entry name" value="Rev_trsase/Diguanyl_cyclase"/>
</dbReference>
<dbReference type="Gene3D" id="3.30.450.20">
    <property type="entry name" value="PAS domain"/>
    <property type="match status" value="2"/>
</dbReference>